<feature type="binding site" evidence="5">
    <location>
        <position position="86"/>
    </location>
    <ligand>
        <name>Mg(2+)</name>
        <dbReference type="ChEBI" id="CHEBI:18420"/>
    </ligand>
</feature>
<dbReference type="GO" id="GO:0004540">
    <property type="term" value="F:RNA nuclease activity"/>
    <property type="evidence" value="ECO:0007669"/>
    <property type="project" value="InterPro"/>
</dbReference>
<keyword evidence="2 5" id="KW-0540">Nuclease</keyword>
<comment type="similarity">
    <text evidence="5">Belongs to the PINc/VapC protein family.</text>
</comment>
<evidence type="ECO:0000259" key="6">
    <source>
        <dbReference type="Pfam" id="PF01850"/>
    </source>
</evidence>
<comment type="function">
    <text evidence="5">Toxic component of a toxin-antitoxin (TA) system. An RNase.</text>
</comment>
<proteinExistence type="inferred from homology"/>
<evidence type="ECO:0000313" key="7">
    <source>
        <dbReference type="EMBL" id="KGM33380.1"/>
    </source>
</evidence>
<dbReference type="InterPro" id="IPR022907">
    <property type="entry name" value="VapC_family"/>
</dbReference>
<dbReference type="HAMAP" id="MF_00265">
    <property type="entry name" value="VapC_Nob1"/>
    <property type="match status" value="1"/>
</dbReference>
<keyword evidence="3 5" id="KW-0479">Metal-binding</keyword>
<keyword evidence="1 5" id="KW-1277">Toxin-antitoxin system</keyword>
<accession>A0A0A0D5Q7</accession>
<comment type="cofactor">
    <cofactor evidence="5">
        <name>Mg(2+)</name>
        <dbReference type="ChEBI" id="CHEBI:18420"/>
    </cofactor>
</comment>
<comment type="caution">
    <text evidence="7">The sequence shown here is derived from an EMBL/GenBank/DDBJ whole genome shotgun (WGS) entry which is preliminary data.</text>
</comment>
<dbReference type="EMBL" id="JANX01000191">
    <property type="protein sequence ID" value="KGM33380.1"/>
    <property type="molecule type" value="Genomic_DNA"/>
</dbReference>
<dbReference type="SUPFAM" id="SSF88723">
    <property type="entry name" value="PIN domain-like"/>
    <property type="match status" value="1"/>
</dbReference>
<keyword evidence="5" id="KW-0800">Toxin</keyword>
<gene>
    <name evidence="5" type="primary">vapC</name>
    <name evidence="7" type="ORF">P409_16170</name>
</gene>
<evidence type="ECO:0000256" key="2">
    <source>
        <dbReference type="ARBA" id="ARBA00022722"/>
    </source>
</evidence>
<dbReference type="OrthoDB" id="329172at2"/>
<dbReference type="AlphaFoldDB" id="A0A0A0D5Q7"/>
<reference evidence="7 8" key="1">
    <citation type="submission" date="2014-01" db="EMBL/GenBank/DDBJ databases">
        <title>Genome sequence determination for a cystic fibrosis isolate, Inquilinus limosus.</title>
        <authorList>
            <person name="Pino M."/>
            <person name="Di Conza J."/>
            <person name="Gutkind G."/>
        </authorList>
    </citation>
    <scope>NUCLEOTIDE SEQUENCE [LARGE SCALE GENOMIC DNA]</scope>
    <source>
        <strain evidence="7 8">MP06</strain>
    </source>
</reference>
<dbReference type="Gene3D" id="3.40.50.1010">
    <property type="entry name" value="5'-nuclease"/>
    <property type="match status" value="1"/>
</dbReference>
<dbReference type="CDD" id="cd09854">
    <property type="entry name" value="PIN_VapC-like"/>
    <property type="match status" value="1"/>
</dbReference>
<evidence type="ECO:0000313" key="8">
    <source>
        <dbReference type="Proteomes" id="UP000029995"/>
    </source>
</evidence>
<evidence type="ECO:0000256" key="1">
    <source>
        <dbReference type="ARBA" id="ARBA00022649"/>
    </source>
</evidence>
<feature type="binding site" evidence="5">
    <location>
        <position position="5"/>
    </location>
    <ligand>
        <name>Mg(2+)</name>
        <dbReference type="ChEBI" id="CHEBI:18420"/>
    </ligand>
</feature>
<dbReference type="InterPro" id="IPR002716">
    <property type="entry name" value="PIN_dom"/>
</dbReference>
<dbReference type="EC" id="3.1.-.-" evidence="5"/>
<evidence type="ECO:0000256" key="5">
    <source>
        <dbReference type="HAMAP-Rule" id="MF_00265"/>
    </source>
</evidence>
<dbReference type="Proteomes" id="UP000029995">
    <property type="component" value="Unassembled WGS sequence"/>
</dbReference>
<keyword evidence="4 5" id="KW-0378">Hydrolase</keyword>
<protein>
    <recommendedName>
        <fullName evidence="5">Ribonuclease VapC</fullName>
        <shortName evidence="5">RNase VapC</shortName>
        <ecNumber evidence="5">3.1.-.-</ecNumber>
    </recommendedName>
    <alternativeName>
        <fullName evidence="5">Toxin VapC</fullName>
    </alternativeName>
</protein>
<feature type="domain" description="PIN" evidence="6">
    <location>
        <begin position="2"/>
        <end position="113"/>
    </location>
</feature>
<dbReference type="GO" id="GO:0090729">
    <property type="term" value="F:toxin activity"/>
    <property type="evidence" value="ECO:0007669"/>
    <property type="project" value="UniProtKB-KW"/>
</dbReference>
<organism evidence="7 8">
    <name type="scientific">Inquilinus limosus MP06</name>
    <dbReference type="NCBI Taxonomy" id="1398085"/>
    <lineage>
        <taxon>Bacteria</taxon>
        <taxon>Pseudomonadati</taxon>
        <taxon>Pseudomonadota</taxon>
        <taxon>Alphaproteobacteria</taxon>
        <taxon>Rhodospirillales</taxon>
        <taxon>Rhodospirillaceae</taxon>
        <taxon>Inquilinus</taxon>
    </lineage>
</organism>
<evidence type="ECO:0000256" key="4">
    <source>
        <dbReference type="ARBA" id="ARBA00022801"/>
    </source>
</evidence>
<dbReference type="GO" id="GO:0000287">
    <property type="term" value="F:magnesium ion binding"/>
    <property type="evidence" value="ECO:0007669"/>
    <property type="project" value="UniProtKB-UniRule"/>
</dbReference>
<dbReference type="Pfam" id="PF01850">
    <property type="entry name" value="PIN"/>
    <property type="match status" value="1"/>
</dbReference>
<dbReference type="InterPro" id="IPR029060">
    <property type="entry name" value="PIN-like_dom_sf"/>
</dbReference>
<evidence type="ECO:0000256" key="3">
    <source>
        <dbReference type="ARBA" id="ARBA00022723"/>
    </source>
</evidence>
<name>A0A0A0D5Q7_9PROT</name>
<sequence>MILVDTSVWIDHLRSADDVLAHLLDAGQVVMHPFIVGELALGSLRRRDLILQTLQDLQQVDVATQQEVLHFIARHGLFGRGIGYVDAHLLASIRLTAGVSLWTRDKRLLAVAEPLGMAAKPVLQ</sequence>
<dbReference type="GO" id="GO:0016787">
    <property type="term" value="F:hydrolase activity"/>
    <property type="evidence" value="ECO:0007669"/>
    <property type="project" value="UniProtKB-KW"/>
</dbReference>
<keyword evidence="5" id="KW-0460">Magnesium</keyword>
<dbReference type="RefSeq" id="WP_034839186.1">
    <property type="nucleotide sequence ID" value="NZ_JANX01000191.1"/>
</dbReference>